<dbReference type="InterPro" id="IPR002110">
    <property type="entry name" value="Ankyrin_rpt"/>
</dbReference>
<dbReference type="PANTHER" id="PTHR24171">
    <property type="entry name" value="ANKYRIN REPEAT DOMAIN-CONTAINING PROTEIN 39-RELATED"/>
    <property type="match status" value="1"/>
</dbReference>
<dbReference type="SUPFAM" id="SSF48403">
    <property type="entry name" value="Ankyrin repeat"/>
    <property type="match status" value="1"/>
</dbReference>
<evidence type="ECO:0000256" key="2">
    <source>
        <dbReference type="ARBA" id="ARBA00023043"/>
    </source>
</evidence>
<dbReference type="AlphaFoldDB" id="A0A381UR63"/>
<dbReference type="Gene3D" id="1.25.40.20">
    <property type="entry name" value="Ankyrin repeat-containing domain"/>
    <property type="match status" value="1"/>
</dbReference>
<dbReference type="Pfam" id="PF12796">
    <property type="entry name" value="Ank_2"/>
    <property type="match status" value="1"/>
</dbReference>
<gene>
    <name evidence="3" type="ORF">METZ01_LOCUS83510</name>
</gene>
<dbReference type="PROSITE" id="PS51257">
    <property type="entry name" value="PROKAR_LIPOPROTEIN"/>
    <property type="match status" value="1"/>
</dbReference>
<dbReference type="GO" id="GO:0085020">
    <property type="term" value="P:protein K6-linked ubiquitination"/>
    <property type="evidence" value="ECO:0007669"/>
    <property type="project" value="TreeGrafter"/>
</dbReference>
<dbReference type="SMART" id="SM00248">
    <property type="entry name" value="ANK"/>
    <property type="match status" value="2"/>
</dbReference>
<dbReference type="PROSITE" id="PS50297">
    <property type="entry name" value="ANK_REP_REGION"/>
    <property type="match status" value="1"/>
</dbReference>
<sequence length="118" mass="12348">MKSSLVSIVAAILLVGCRPPVPDLSIYDATEDGNIEVVKQHLAAGTDVNSKDKDGWTPLHEAASEGHKSIVELLVTNGADLNSKDDDGETPLDAASKSEIADLLRKLGGKTGEALKAE</sequence>
<keyword evidence="2" id="KW-0040">ANK repeat</keyword>
<accession>A0A381UR63</accession>
<name>A0A381UR63_9ZZZZ</name>
<dbReference type="PANTHER" id="PTHR24171:SF8">
    <property type="entry name" value="BRCA1-ASSOCIATED RING DOMAIN PROTEIN 1"/>
    <property type="match status" value="1"/>
</dbReference>
<evidence type="ECO:0000256" key="1">
    <source>
        <dbReference type="ARBA" id="ARBA00022737"/>
    </source>
</evidence>
<dbReference type="InterPro" id="IPR036770">
    <property type="entry name" value="Ankyrin_rpt-contain_sf"/>
</dbReference>
<keyword evidence="1" id="KW-0677">Repeat</keyword>
<dbReference type="EMBL" id="UINC01006962">
    <property type="protein sequence ID" value="SVA30656.1"/>
    <property type="molecule type" value="Genomic_DNA"/>
</dbReference>
<dbReference type="PROSITE" id="PS50088">
    <property type="entry name" value="ANK_REPEAT"/>
    <property type="match status" value="1"/>
</dbReference>
<protein>
    <submittedName>
        <fullName evidence="3">Uncharacterized protein</fullName>
    </submittedName>
</protein>
<dbReference type="GO" id="GO:0031436">
    <property type="term" value="C:BRCA1-BARD1 complex"/>
    <property type="evidence" value="ECO:0007669"/>
    <property type="project" value="TreeGrafter"/>
</dbReference>
<organism evidence="3">
    <name type="scientific">marine metagenome</name>
    <dbReference type="NCBI Taxonomy" id="408172"/>
    <lineage>
        <taxon>unclassified sequences</taxon>
        <taxon>metagenomes</taxon>
        <taxon>ecological metagenomes</taxon>
    </lineage>
</organism>
<reference evidence="3" key="1">
    <citation type="submission" date="2018-05" db="EMBL/GenBank/DDBJ databases">
        <authorList>
            <person name="Lanie J.A."/>
            <person name="Ng W.-L."/>
            <person name="Kazmierczak K.M."/>
            <person name="Andrzejewski T.M."/>
            <person name="Davidsen T.M."/>
            <person name="Wayne K.J."/>
            <person name="Tettelin H."/>
            <person name="Glass J.I."/>
            <person name="Rusch D."/>
            <person name="Podicherti R."/>
            <person name="Tsui H.-C.T."/>
            <person name="Winkler M.E."/>
        </authorList>
    </citation>
    <scope>NUCLEOTIDE SEQUENCE</scope>
</reference>
<proteinExistence type="predicted"/>
<dbReference type="GO" id="GO:0004842">
    <property type="term" value="F:ubiquitin-protein transferase activity"/>
    <property type="evidence" value="ECO:0007669"/>
    <property type="project" value="TreeGrafter"/>
</dbReference>
<dbReference type="GO" id="GO:0070531">
    <property type="term" value="C:BRCA1-A complex"/>
    <property type="evidence" value="ECO:0007669"/>
    <property type="project" value="TreeGrafter"/>
</dbReference>
<evidence type="ECO:0000313" key="3">
    <source>
        <dbReference type="EMBL" id="SVA30656.1"/>
    </source>
</evidence>